<dbReference type="AlphaFoldDB" id="A0A7W6BCX3"/>
<evidence type="ECO:0000259" key="3">
    <source>
        <dbReference type="Pfam" id="PF02525"/>
    </source>
</evidence>
<evidence type="ECO:0000313" key="7">
    <source>
        <dbReference type="Proteomes" id="UP000545490"/>
    </source>
</evidence>
<comment type="similarity">
    <text evidence="1">Belongs to the NAD(P)H dehydrogenase (quinone) family.</text>
</comment>
<dbReference type="EMBL" id="JACIDG010000009">
    <property type="protein sequence ID" value="MBB3916592.1"/>
    <property type="molecule type" value="Genomic_DNA"/>
</dbReference>
<dbReference type="GO" id="GO:0003955">
    <property type="term" value="F:NAD(P)H dehydrogenase (quinone) activity"/>
    <property type="evidence" value="ECO:0007669"/>
    <property type="project" value="TreeGrafter"/>
</dbReference>
<protein>
    <submittedName>
        <fullName evidence="5">Flavodoxin family protein</fullName>
    </submittedName>
    <submittedName>
        <fullName evidence="4">Putative NADPH-quinone reductase</fullName>
    </submittedName>
</protein>
<evidence type="ECO:0000313" key="5">
    <source>
        <dbReference type="EMBL" id="RUM13262.1"/>
    </source>
</evidence>
<dbReference type="GO" id="GO:0005829">
    <property type="term" value="C:cytosol"/>
    <property type="evidence" value="ECO:0007669"/>
    <property type="project" value="TreeGrafter"/>
</dbReference>
<evidence type="ECO:0000256" key="2">
    <source>
        <dbReference type="ARBA" id="ARBA00023002"/>
    </source>
</evidence>
<keyword evidence="2" id="KW-0560">Oxidoreductase</keyword>
<dbReference type="InterPro" id="IPR051545">
    <property type="entry name" value="NAD(P)H_dehydrogenase_qn"/>
</dbReference>
<evidence type="ECO:0000313" key="6">
    <source>
        <dbReference type="Proteomes" id="UP000272004"/>
    </source>
</evidence>
<keyword evidence="6" id="KW-1185">Reference proteome</keyword>
<dbReference type="Pfam" id="PF02525">
    <property type="entry name" value="Flavodoxin_2"/>
    <property type="match status" value="1"/>
</dbReference>
<dbReference type="PANTHER" id="PTHR10204:SF34">
    <property type="entry name" value="NAD(P)H DEHYDROGENASE [QUINONE] 1 ISOFORM 1"/>
    <property type="match status" value="1"/>
</dbReference>
<dbReference type="SUPFAM" id="SSF52218">
    <property type="entry name" value="Flavoproteins"/>
    <property type="match status" value="1"/>
</dbReference>
<name>A0A7W6BCX3_9HYPH</name>
<reference evidence="4 7" key="2">
    <citation type="submission" date="2020-08" db="EMBL/GenBank/DDBJ databases">
        <title>Genomic Encyclopedia of Type Strains, Phase IV (KMG-IV): sequencing the most valuable type-strain genomes for metagenomic binning, comparative biology and taxonomic classification.</title>
        <authorList>
            <person name="Goeker M."/>
        </authorList>
    </citation>
    <scope>NUCLEOTIDE SEQUENCE [LARGE SCALE GENOMIC DNA]</scope>
    <source>
        <strain evidence="4 7">DSM 19331</strain>
    </source>
</reference>
<feature type="domain" description="Flavodoxin-like fold" evidence="3">
    <location>
        <begin position="1"/>
        <end position="191"/>
    </location>
</feature>
<dbReference type="Proteomes" id="UP000272004">
    <property type="component" value="Unassembled WGS sequence"/>
</dbReference>
<dbReference type="PANTHER" id="PTHR10204">
    <property type="entry name" value="NAD P H OXIDOREDUCTASE-RELATED"/>
    <property type="match status" value="1"/>
</dbReference>
<accession>A0A7W6BCX3</accession>
<reference evidence="5 6" key="1">
    <citation type="submission" date="2018-11" db="EMBL/GenBank/DDBJ databases">
        <authorList>
            <person name="Huo Y."/>
        </authorList>
    </citation>
    <scope>NUCLEOTIDE SEQUENCE [LARGE SCALE GENOMIC DNA]</scope>
    <source>
        <strain evidence="5 6">CCBAU 33202</strain>
    </source>
</reference>
<gene>
    <name evidence="5" type="ORF">EFB14_13295</name>
    <name evidence="4" type="ORF">GGQ65_003894</name>
</gene>
<dbReference type="InterPro" id="IPR029039">
    <property type="entry name" value="Flavoprotein-like_sf"/>
</dbReference>
<dbReference type="InterPro" id="IPR003680">
    <property type="entry name" value="Flavodoxin_fold"/>
</dbReference>
<dbReference type="RefSeq" id="WP_126825870.1">
    <property type="nucleotide sequence ID" value="NZ_JACIDG010000009.1"/>
</dbReference>
<dbReference type="Proteomes" id="UP000545490">
    <property type="component" value="Unassembled WGS sequence"/>
</dbReference>
<evidence type="ECO:0000256" key="1">
    <source>
        <dbReference type="ARBA" id="ARBA00006252"/>
    </source>
</evidence>
<dbReference type="Gene3D" id="3.40.50.360">
    <property type="match status" value="1"/>
</dbReference>
<comment type="caution">
    <text evidence="4">The sequence shown here is derived from an EMBL/GenBank/DDBJ whole genome shotgun (WGS) entry which is preliminary data.</text>
</comment>
<organism evidence="4 7">
    <name type="scientific">Rhizobium fabae</name>
    <dbReference type="NCBI Taxonomy" id="573179"/>
    <lineage>
        <taxon>Bacteria</taxon>
        <taxon>Pseudomonadati</taxon>
        <taxon>Pseudomonadota</taxon>
        <taxon>Alphaproteobacteria</taxon>
        <taxon>Hyphomicrobiales</taxon>
        <taxon>Rhizobiaceae</taxon>
        <taxon>Rhizobium/Agrobacterium group</taxon>
        <taxon>Rhizobium</taxon>
    </lineage>
</organism>
<dbReference type="EMBL" id="RJJU01000006">
    <property type="protein sequence ID" value="RUM13262.1"/>
    <property type="molecule type" value="Genomic_DNA"/>
</dbReference>
<proteinExistence type="inferred from homology"/>
<sequence>MRILLLLAHPLPESFAASVARTAREALEASGHIVDLLDLYAEDFDPRLSEAERRGYFDVPYDTSAVAGIADRVKAADGLVLVFPQWWFNFPAILKGFFDRIFAPGVAFTHDAAGGRIVPELTNIRLLYALTTTGSPWWLVHLYMGNPVRRLLKRGIANFCSKKLVFRMLSLHDMDRATEVKRKAHLERVRKALIAVV</sequence>
<evidence type="ECO:0000313" key="4">
    <source>
        <dbReference type="EMBL" id="MBB3916592.1"/>
    </source>
</evidence>